<dbReference type="EMBL" id="MWWW01000004">
    <property type="protein sequence ID" value="OZG61068.1"/>
    <property type="molecule type" value="Genomic_DNA"/>
</dbReference>
<sequence>MAITIGSEFGIISGAASITDVIADGNVPIIVPINVHATDMFHLLSIPTGIASRYCLIDQTSR</sequence>
<organism evidence="1 2">
    <name type="scientific">Bifidobacterium myosotis</name>
    <dbReference type="NCBI Taxonomy" id="1630166"/>
    <lineage>
        <taxon>Bacteria</taxon>
        <taxon>Bacillati</taxon>
        <taxon>Actinomycetota</taxon>
        <taxon>Actinomycetes</taxon>
        <taxon>Bifidobacteriales</taxon>
        <taxon>Bifidobacteriaceae</taxon>
        <taxon>Bifidobacterium</taxon>
    </lineage>
</organism>
<proteinExistence type="predicted"/>
<comment type="caution">
    <text evidence="1">The sequence shown here is derived from an EMBL/GenBank/DDBJ whole genome shotgun (WGS) entry which is preliminary data.</text>
</comment>
<dbReference type="Proteomes" id="UP000216871">
    <property type="component" value="Unassembled WGS sequence"/>
</dbReference>
<gene>
    <name evidence="1" type="ORF">BMYO_0367</name>
</gene>
<keyword evidence="2" id="KW-1185">Reference proteome</keyword>
<accession>A0A261FPQ2</accession>
<reference evidence="1 2" key="1">
    <citation type="journal article" date="2017" name="BMC Genomics">
        <title>Comparative genomic and phylogenomic analyses of the Bifidobacteriaceae family.</title>
        <authorList>
            <person name="Lugli G.A."/>
            <person name="Milani C."/>
            <person name="Turroni F."/>
            <person name="Duranti S."/>
            <person name="Mancabelli L."/>
            <person name="Mangifesta M."/>
            <person name="Ferrario C."/>
            <person name="Modesto M."/>
            <person name="Mattarelli P."/>
            <person name="Jiri K."/>
            <person name="van Sinderen D."/>
            <person name="Ventura M."/>
        </authorList>
    </citation>
    <scope>NUCLEOTIDE SEQUENCE [LARGE SCALE GENOMIC DNA]</scope>
    <source>
        <strain evidence="1 2">DSM 100196</strain>
    </source>
</reference>
<protein>
    <submittedName>
        <fullName evidence="1">Uncharacterized protein</fullName>
    </submittedName>
</protein>
<dbReference type="AlphaFoldDB" id="A0A261FPQ2"/>
<evidence type="ECO:0000313" key="1">
    <source>
        <dbReference type="EMBL" id="OZG61068.1"/>
    </source>
</evidence>
<name>A0A261FPQ2_9BIFI</name>
<dbReference type="RefSeq" id="WP_094666909.1">
    <property type="nucleotide sequence ID" value="NZ_MWWW01000004.1"/>
</dbReference>
<evidence type="ECO:0000313" key="2">
    <source>
        <dbReference type="Proteomes" id="UP000216871"/>
    </source>
</evidence>